<reference evidence="13" key="1">
    <citation type="journal article" date="2020" name="Int. J. Syst. Evol. Microbiol.">
        <title>Alteromonas alba sp. nov., a marine bacterium isolated from the seawater of the West Pacific Ocean.</title>
        <authorList>
            <person name="Sun C."/>
            <person name="Wu Y.-H."/>
            <person name="Xamxidin M."/>
            <person name="Cheng H."/>
            <person name="Xu X.-W."/>
        </authorList>
    </citation>
    <scope>NUCLEOTIDE SEQUENCE [LARGE SCALE GENOMIC DNA]</scope>
    <source>
        <strain evidence="13">190</strain>
    </source>
</reference>
<dbReference type="NCBIfam" id="NF001126">
    <property type="entry name" value="PRK00139.1-4"/>
    <property type="match status" value="1"/>
</dbReference>
<comment type="pathway">
    <text evidence="7 8">Cell wall biogenesis; peptidoglycan biosynthesis.</text>
</comment>
<keyword evidence="6 7" id="KW-0961">Cell wall biogenesis/degradation</keyword>
<dbReference type="Gene3D" id="3.40.1190.10">
    <property type="entry name" value="Mur-like, catalytic domain"/>
    <property type="match status" value="1"/>
</dbReference>
<feature type="binding site" evidence="7">
    <location>
        <position position="194"/>
    </location>
    <ligand>
        <name>UDP-N-acetyl-alpha-D-muramoyl-L-alanyl-D-glutamate</name>
        <dbReference type="ChEBI" id="CHEBI:83900"/>
    </ligand>
</feature>
<dbReference type="InterPro" id="IPR013221">
    <property type="entry name" value="Mur_ligase_cen"/>
</dbReference>
<feature type="binding site" evidence="7">
    <location>
        <begin position="120"/>
        <end position="126"/>
    </location>
    <ligand>
        <name>ATP</name>
        <dbReference type="ChEBI" id="CHEBI:30616"/>
    </ligand>
</feature>
<comment type="PTM">
    <text evidence="7">Carboxylation is probably crucial for Mg(2+) binding and, consequently, for the gamma-phosphate positioning of ATP.</text>
</comment>
<feature type="modified residue" description="N6-carboxylysine" evidence="7">
    <location>
        <position position="234"/>
    </location>
</feature>
<feature type="domain" description="Mur ligase N-terminal catalytic" evidence="9">
    <location>
        <begin position="26"/>
        <end position="106"/>
    </location>
</feature>
<organism evidence="12 13">
    <name type="scientific">Alteromonas alba</name>
    <dbReference type="NCBI Taxonomy" id="2079529"/>
    <lineage>
        <taxon>Bacteria</taxon>
        <taxon>Pseudomonadati</taxon>
        <taxon>Pseudomonadota</taxon>
        <taxon>Gammaproteobacteria</taxon>
        <taxon>Alteromonadales</taxon>
        <taxon>Alteromonadaceae</taxon>
        <taxon>Alteromonas/Salinimonas group</taxon>
        <taxon>Alteromonas</taxon>
    </lineage>
</organism>
<dbReference type="Pfam" id="PF01225">
    <property type="entry name" value="Mur_ligase"/>
    <property type="match status" value="1"/>
</dbReference>
<feature type="domain" description="Mur ligase central" evidence="11">
    <location>
        <begin position="118"/>
        <end position="331"/>
    </location>
</feature>
<dbReference type="RefSeq" id="WP_105934324.1">
    <property type="nucleotide sequence ID" value="NZ_PVNP01000082.1"/>
</dbReference>
<feature type="binding site" evidence="7">
    <location>
        <position position="202"/>
    </location>
    <ligand>
        <name>UDP-N-acetyl-alpha-D-muramoyl-L-alanyl-D-glutamate</name>
        <dbReference type="ChEBI" id="CHEBI:83900"/>
    </ligand>
</feature>
<comment type="similarity">
    <text evidence="1 7">Belongs to the MurCDEF family. MurE subfamily.</text>
</comment>
<dbReference type="GO" id="GO:0051301">
    <property type="term" value="P:cell division"/>
    <property type="evidence" value="ECO:0007669"/>
    <property type="project" value="UniProtKB-KW"/>
</dbReference>
<dbReference type="OrthoDB" id="9800958at2"/>
<dbReference type="PANTHER" id="PTHR23135">
    <property type="entry name" value="MUR LIGASE FAMILY MEMBER"/>
    <property type="match status" value="1"/>
</dbReference>
<dbReference type="InterPro" id="IPR036565">
    <property type="entry name" value="Mur-like_cat_sf"/>
</dbReference>
<dbReference type="Gene3D" id="3.40.1390.10">
    <property type="entry name" value="MurE/MurF, N-terminal domain"/>
    <property type="match status" value="1"/>
</dbReference>
<dbReference type="SUPFAM" id="SSF53244">
    <property type="entry name" value="MurD-like peptide ligases, peptide-binding domain"/>
    <property type="match status" value="1"/>
</dbReference>
<evidence type="ECO:0000256" key="4">
    <source>
        <dbReference type="ARBA" id="ARBA00022984"/>
    </source>
</evidence>
<evidence type="ECO:0000256" key="3">
    <source>
        <dbReference type="ARBA" id="ARBA00022960"/>
    </source>
</evidence>
<keyword evidence="7 12" id="KW-0436">Ligase</keyword>
<feature type="binding site" evidence="7">
    <location>
        <position position="31"/>
    </location>
    <ligand>
        <name>UDP-N-acetyl-alpha-D-muramoyl-L-alanyl-D-glutamate</name>
        <dbReference type="ChEBI" id="CHEBI:83900"/>
    </ligand>
</feature>
<dbReference type="Pfam" id="PF08245">
    <property type="entry name" value="Mur_ligase_M"/>
    <property type="match status" value="1"/>
</dbReference>
<keyword evidence="7" id="KW-0460">Magnesium</keyword>
<evidence type="ECO:0000256" key="2">
    <source>
        <dbReference type="ARBA" id="ARBA00022618"/>
    </source>
</evidence>
<evidence type="ECO:0000313" key="13">
    <source>
        <dbReference type="Proteomes" id="UP000238949"/>
    </source>
</evidence>
<dbReference type="Pfam" id="PF02875">
    <property type="entry name" value="Mur_ligase_C"/>
    <property type="match status" value="1"/>
</dbReference>
<name>A0A2S9VBL7_9ALTE</name>
<dbReference type="InterPro" id="IPR004101">
    <property type="entry name" value="Mur_ligase_C"/>
</dbReference>
<keyword evidence="7" id="KW-0963">Cytoplasm</keyword>
<dbReference type="GO" id="GO:0005737">
    <property type="term" value="C:cytoplasm"/>
    <property type="evidence" value="ECO:0007669"/>
    <property type="project" value="UniProtKB-SubCell"/>
</dbReference>
<dbReference type="GO" id="GO:0000287">
    <property type="term" value="F:magnesium ion binding"/>
    <property type="evidence" value="ECO:0007669"/>
    <property type="project" value="UniProtKB-UniRule"/>
</dbReference>
<evidence type="ECO:0000256" key="1">
    <source>
        <dbReference type="ARBA" id="ARBA00005898"/>
    </source>
</evidence>
<evidence type="ECO:0000259" key="11">
    <source>
        <dbReference type="Pfam" id="PF08245"/>
    </source>
</evidence>
<dbReference type="AlphaFoldDB" id="A0A2S9VBL7"/>
<evidence type="ECO:0000256" key="7">
    <source>
        <dbReference type="HAMAP-Rule" id="MF_00208"/>
    </source>
</evidence>
<comment type="cofactor">
    <cofactor evidence="7">
        <name>Mg(2+)</name>
        <dbReference type="ChEBI" id="CHEBI:18420"/>
    </cofactor>
</comment>
<keyword evidence="2 7" id="KW-0132">Cell division</keyword>
<comment type="subcellular location">
    <subcellularLocation>
        <location evidence="7 8">Cytoplasm</location>
    </subcellularLocation>
</comment>
<dbReference type="InterPro" id="IPR000713">
    <property type="entry name" value="Mur_ligase_N"/>
</dbReference>
<dbReference type="PANTHER" id="PTHR23135:SF4">
    <property type="entry name" value="UDP-N-ACETYLMURAMOYL-L-ALANYL-D-GLUTAMATE--2,6-DIAMINOPIMELATE LIGASE MURE HOMOLOG, CHLOROPLASTIC"/>
    <property type="match status" value="1"/>
</dbReference>
<keyword evidence="4 7" id="KW-0573">Peptidoglycan synthesis</keyword>
<comment type="caution">
    <text evidence="12">The sequence shown here is derived from an EMBL/GenBank/DDBJ whole genome shotgun (WGS) entry which is preliminary data.</text>
</comment>
<feature type="binding site" evidence="7">
    <location>
        <position position="200"/>
    </location>
    <ligand>
        <name>UDP-N-acetyl-alpha-D-muramoyl-L-alanyl-D-glutamate</name>
        <dbReference type="ChEBI" id="CHEBI:83900"/>
    </ligand>
</feature>
<dbReference type="GO" id="GO:0016881">
    <property type="term" value="F:acid-amino acid ligase activity"/>
    <property type="evidence" value="ECO:0007669"/>
    <property type="project" value="UniProtKB-UniRule"/>
</dbReference>
<keyword evidence="5 7" id="KW-0131">Cell cycle</keyword>
<dbReference type="EC" id="6.3.2.-" evidence="7"/>
<keyword evidence="13" id="KW-1185">Reference proteome</keyword>
<dbReference type="Gene3D" id="3.90.190.20">
    <property type="entry name" value="Mur ligase, C-terminal domain"/>
    <property type="match status" value="1"/>
</dbReference>
<dbReference type="UniPathway" id="UPA00219"/>
<dbReference type="Proteomes" id="UP000238949">
    <property type="component" value="Unassembled WGS sequence"/>
</dbReference>
<dbReference type="InterPro" id="IPR005761">
    <property type="entry name" value="UDP-N-AcMur-Glu-dNH2Pim_ligase"/>
</dbReference>
<gene>
    <name evidence="7" type="primary">murE</name>
    <name evidence="12" type="ORF">C6Y40_09090</name>
</gene>
<proteinExistence type="inferred from homology"/>
<keyword evidence="7" id="KW-0067">ATP-binding</keyword>
<comment type="caution">
    <text evidence="7">Lacks conserved residue(s) required for the propagation of feature annotation.</text>
</comment>
<feature type="domain" description="Mur ligase C-terminal" evidence="10">
    <location>
        <begin position="354"/>
        <end position="480"/>
    </location>
</feature>
<dbReference type="GO" id="GO:0071555">
    <property type="term" value="P:cell wall organization"/>
    <property type="evidence" value="ECO:0007669"/>
    <property type="project" value="UniProtKB-KW"/>
</dbReference>
<dbReference type="GO" id="GO:0008360">
    <property type="term" value="P:regulation of cell shape"/>
    <property type="evidence" value="ECO:0007669"/>
    <property type="project" value="UniProtKB-KW"/>
</dbReference>
<evidence type="ECO:0000256" key="6">
    <source>
        <dbReference type="ARBA" id="ARBA00023316"/>
    </source>
</evidence>
<keyword evidence="3 7" id="KW-0133">Cell shape</keyword>
<dbReference type="NCBIfam" id="TIGR01085">
    <property type="entry name" value="murE"/>
    <property type="match status" value="1"/>
</dbReference>
<dbReference type="InterPro" id="IPR035911">
    <property type="entry name" value="MurE/MurF_N"/>
</dbReference>
<dbReference type="SUPFAM" id="SSF53623">
    <property type="entry name" value="MurD-like peptide ligases, catalytic domain"/>
    <property type="match status" value="1"/>
</dbReference>
<sequence length="509" mass="55708">MVVNAFMQSLHALLIKFGINAPDIRVHGLTLDSREVTPKLAFVAVKGHSRDGRDFIPQAISLGARAILAEAEEAGEHGQVMMREHTVIVKVWGLADLLSSLAAAFYDYPANKLATIAVTGTNGKTSVVQLITQMKHLLGHRAASIGTLGSGIYRDDADFKPPANGNTTPDAISMQYLLAEFVQQEVHQVAYEASSHALVQNRLKQVNTDIAVFTNLTRDHLDYHGTMEAYAQAKLGLLDLPGLHSVVLNYNDEASLAWAKKAKKSIQKVWTAVLPEPARDMPEGRYCFATNVQYHLNGCQFRLATSWGTTVVQTDLLGHFNIANLMSATAALLCQGERFDNVVKTIEQVQAVAGRLEVFEFQDNANVVVDYAHTPDALSQALKALRLHTKGKLWCVFGCGGDRDKGKRPLMAQAAEQGADALVITTDNSRSESPSAIAEDIRAGLNHPENAQDIPDREQAIRYCLTNANSNDLILAAGKGHESYQIIGEQKINYNEREAITRLQQECSK</sequence>
<feature type="binding site" evidence="7">
    <location>
        <begin position="167"/>
        <end position="168"/>
    </location>
    <ligand>
        <name>UDP-N-acetyl-alpha-D-muramoyl-L-alanyl-D-glutamate</name>
        <dbReference type="ChEBI" id="CHEBI:83900"/>
    </ligand>
</feature>
<dbReference type="InterPro" id="IPR036615">
    <property type="entry name" value="Mur_ligase_C_dom_sf"/>
</dbReference>
<evidence type="ECO:0000313" key="12">
    <source>
        <dbReference type="EMBL" id="PRO73824.1"/>
    </source>
</evidence>
<evidence type="ECO:0000259" key="10">
    <source>
        <dbReference type="Pfam" id="PF02875"/>
    </source>
</evidence>
<feature type="binding site" evidence="7">
    <location>
        <position position="164"/>
    </location>
    <ligand>
        <name>UDP-N-acetyl-alpha-D-muramoyl-L-alanyl-D-glutamate</name>
        <dbReference type="ChEBI" id="CHEBI:83900"/>
    </ligand>
</feature>
<protein>
    <recommendedName>
        <fullName evidence="7">UDP-N-acetylmuramyl-tripeptide synthetase</fullName>
        <ecNumber evidence="7">6.3.2.-</ecNumber>
    </recommendedName>
    <alternativeName>
        <fullName evidence="7">UDP-MurNAc-tripeptide synthetase</fullName>
    </alternativeName>
</protein>
<keyword evidence="7" id="KW-0547">Nucleotide-binding</keyword>
<evidence type="ECO:0000259" key="9">
    <source>
        <dbReference type="Pfam" id="PF01225"/>
    </source>
</evidence>
<evidence type="ECO:0000256" key="8">
    <source>
        <dbReference type="RuleBase" id="RU004135"/>
    </source>
</evidence>
<dbReference type="GO" id="GO:0009252">
    <property type="term" value="P:peptidoglycan biosynthetic process"/>
    <property type="evidence" value="ECO:0007669"/>
    <property type="project" value="UniProtKB-UniRule"/>
</dbReference>
<accession>A0A2S9VBL7</accession>
<feature type="binding site" evidence="7">
    <location>
        <position position="33"/>
    </location>
    <ligand>
        <name>UDP-N-acetyl-alpha-D-muramoyl-L-alanyl-D-glutamate</name>
        <dbReference type="ChEBI" id="CHEBI:83900"/>
    </ligand>
</feature>
<dbReference type="EMBL" id="PVNP01000082">
    <property type="protein sequence ID" value="PRO73824.1"/>
    <property type="molecule type" value="Genomic_DNA"/>
</dbReference>
<evidence type="ECO:0000256" key="5">
    <source>
        <dbReference type="ARBA" id="ARBA00023306"/>
    </source>
</evidence>
<dbReference type="SUPFAM" id="SSF63418">
    <property type="entry name" value="MurE/MurF N-terminal domain"/>
    <property type="match status" value="1"/>
</dbReference>
<comment type="function">
    <text evidence="7">Catalyzes the addition of an amino acid to the nucleotide precursor UDP-N-acetylmuramoyl-L-alanyl-D-glutamate (UMAG) in the biosynthesis of bacterial cell-wall peptidoglycan.</text>
</comment>
<dbReference type="HAMAP" id="MF_00208">
    <property type="entry name" value="MurE"/>
    <property type="match status" value="1"/>
</dbReference>
<dbReference type="GO" id="GO:0005524">
    <property type="term" value="F:ATP binding"/>
    <property type="evidence" value="ECO:0007669"/>
    <property type="project" value="UniProtKB-UniRule"/>
</dbReference>